<dbReference type="EMBL" id="MNCJ02000326">
    <property type="protein sequence ID" value="KAF5784550.1"/>
    <property type="molecule type" value="Genomic_DNA"/>
</dbReference>
<name>A0A9K3N2L2_HELAN</name>
<reference evidence="1" key="1">
    <citation type="journal article" date="2017" name="Nature">
        <title>The sunflower genome provides insights into oil metabolism, flowering and Asterid evolution.</title>
        <authorList>
            <person name="Badouin H."/>
            <person name="Gouzy J."/>
            <person name="Grassa C.J."/>
            <person name="Murat F."/>
            <person name="Staton S.E."/>
            <person name="Cottret L."/>
            <person name="Lelandais-Briere C."/>
            <person name="Owens G.L."/>
            <person name="Carrere S."/>
            <person name="Mayjonade B."/>
            <person name="Legrand L."/>
            <person name="Gill N."/>
            <person name="Kane N.C."/>
            <person name="Bowers J.E."/>
            <person name="Hubner S."/>
            <person name="Bellec A."/>
            <person name="Berard A."/>
            <person name="Berges H."/>
            <person name="Blanchet N."/>
            <person name="Boniface M.C."/>
            <person name="Brunel D."/>
            <person name="Catrice O."/>
            <person name="Chaidir N."/>
            <person name="Claudel C."/>
            <person name="Donnadieu C."/>
            <person name="Faraut T."/>
            <person name="Fievet G."/>
            <person name="Helmstetter N."/>
            <person name="King M."/>
            <person name="Knapp S.J."/>
            <person name="Lai Z."/>
            <person name="Le Paslier M.C."/>
            <person name="Lippi Y."/>
            <person name="Lorenzon L."/>
            <person name="Mandel J.R."/>
            <person name="Marage G."/>
            <person name="Marchand G."/>
            <person name="Marquand E."/>
            <person name="Bret-Mestries E."/>
            <person name="Morien E."/>
            <person name="Nambeesan S."/>
            <person name="Nguyen T."/>
            <person name="Pegot-Espagnet P."/>
            <person name="Pouilly N."/>
            <person name="Raftis F."/>
            <person name="Sallet E."/>
            <person name="Schiex T."/>
            <person name="Thomas J."/>
            <person name="Vandecasteele C."/>
            <person name="Vares D."/>
            <person name="Vear F."/>
            <person name="Vautrin S."/>
            <person name="Crespi M."/>
            <person name="Mangin B."/>
            <person name="Burke J.M."/>
            <person name="Salse J."/>
            <person name="Munos S."/>
            <person name="Vincourt P."/>
            <person name="Rieseberg L.H."/>
            <person name="Langlade N.B."/>
        </authorList>
    </citation>
    <scope>NUCLEOTIDE SEQUENCE</scope>
    <source>
        <tissue evidence="1">Leaves</tissue>
    </source>
</reference>
<dbReference type="AlphaFoldDB" id="A0A9K3N2L2"/>
<organism evidence="1 2">
    <name type="scientific">Helianthus annuus</name>
    <name type="common">Common sunflower</name>
    <dbReference type="NCBI Taxonomy" id="4232"/>
    <lineage>
        <taxon>Eukaryota</taxon>
        <taxon>Viridiplantae</taxon>
        <taxon>Streptophyta</taxon>
        <taxon>Embryophyta</taxon>
        <taxon>Tracheophyta</taxon>
        <taxon>Spermatophyta</taxon>
        <taxon>Magnoliopsida</taxon>
        <taxon>eudicotyledons</taxon>
        <taxon>Gunneridae</taxon>
        <taxon>Pentapetalae</taxon>
        <taxon>asterids</taxon>
        <taxon>campanulids</taxon>
        <taxon>Asterales</taxon>
        <taxon>Asteraceae</taxon>
        <taxon>Asteroideae</taxon>
        <taxon>Heliantheae alliance</taxon>
        <taxon>Heliantheae</taxon>
        <taxon>Helianthus</taxon>
    </lineage>
</organism>
<keyword evidence="2" id="KW-1185">Reference proteome</keyword>
<proteinExistence type="predicted"/>
<protein>
    <submittedName>
        <fullName evidence="1">Uncharacterized protein</fullName>
    </submittedName>
</protein>
<reference evidence="1" key="2">
    <citation type="submission" date="2020-06" db="EMBL/GenBank/DDBJ databases">
        <title>Helianthus annuus Genome sequencing and assembly Release 2.</title>
        <authorList>
            <person name="Gouzy J."/>
            <person name="Langlade N."/>
            <person name="Munos S."/>
        </authorList>
    </citation>
    <scope>NUCLEOTIDE SEQUENCE</scope>
    <source>
        <tissue evidence="1">Leaves</tissue>
    </source>
</reference>
<dbReference type="Gramene" id="mRNA:HanXRQr2_Chr11g0520741">
    <property type="protein sequence ID" value="CDS:HanXRQr2_Chr11g0520741.1"/>
    <property type="gene ID" value="HanXRQr2_Chr11g0520741"/>
</dbReference>
<dbReference type="Proteomes" id="UP000215914">
    <property type="component" value="Unassembled WGS sequence"/>
</dbReference>
<evidence type="ECO:0000313" key="1">
    <source>
        <dbReference type="EMBL" id="KAF5784550.1"/>
    </source>
</evidence>
<gene>
    <name evidence="1" type="ORF">HanXRQr2_Chr11g0520741</name>
</gene>
<comment type="caution">
    <text evidence="1">The sequence shown here is derived from an EMBL/GenBank/DDBJ whole genome shotgun (WGS) entry which is preliminary data.</text>
</comment>
<evidence type="ECO:0000313" key="2">
    <source>
        <dbReference type="Proteomes" id="UP000215914"/>
    </source>
</evidence>
<accession>A0A9K3N2L2</accession>
<sequence length="87" mass="10132">MCREPQGHRRVVFHGIHFLPTSCFPLINQNLLMSSKKHVIAPLTYRKNPRNHSTNTSQTHPVNQIPFPLSVILQHPYVHPNTRYLNN</sequence>